<gene>
    <name evidence="1" type="ORF">CCUS01_09323</name>
</gene>
<organism evidence="1 2">
    <name type="scientific">Colletotrichum cuscutae</name>
    <dbReference type="NCBI Taxonomy" id="1209917"/>
    <lineage>
        <taxon>Eukaryota</taxon>
        <taxon>Fungi</taxon>
        <taxon>Dikarya</taxon>
        <taxon>Ascomycota</taxon>
        <taxon>Pezizomycotina</taxon>
        <taxon>Sordariomycetes</taxon>
        <taxon>Hypocreomycetidae</taxon>
        <taxon>Glomerellales</taxon>
        <taxon>Glomerellaceae</taxon>
        <taxon>Colletotrichum</taxon>
        <taxon>Colletotrichum acutatum species complex</taxon>
    </lineage>
</organism>
<proteinExistence type="predicted"/>
<evidence type="ECO:0000313" key="1">
    <source>
        <dbReference type="EMBL" id="KAK1458458.1"/>
    </source>
</evidence>
<keyword evidence="2" id="KW-1185">Reference proteome</keyword>
<dbReference type="Proteomes" id="UP001239213">
    <property type="component" value="Unassembled WGS sequence"/>
</dbReference>
<reference evidence="1" key="1">
    <citation type="submission" date="2016-11" db="EMBL/GenBank/DDBJ databases">
        <title>The genome sequence of Colletotrichum cuscutae.</title>
        <authorList>
            <person name="Baroncelli R."/>
        </authorList>
    </citation>
    <scope>NUCLEOTIDE SEQUENCE</scope>
    <source>
        <strain evidence="1">IMI 304802</strain>
    </source>
</reference>
<name>A0AAI9UM20_9PEZI</name>
<sequence length="48" mass="5588">MAPCRRPGVGYLLRPTESYQRLSAWGKLPGDARVWRENKLFSLHSNSW</sequence>
<dbReference type="AlphaFoldDB" id="A0AAI9UM20"/>
<accession>A0AAI9UM20</accession>
<comment type="caution">
    <text evidence="1">The sequence shown here is derived from an EMBL/GenBank/DDBJ whole genome shotgun (WGS) entry which is preliminary data.</text>
</comment>
<evidence type="ECO:0000313" key="2">
    <source>
        <dbReference type="Proteomes" id="UP001239213"/>
    </source>
</evidence>
<dbReference type="EMBL" id="MPDP01000278">
    <property type="protein sequence ID" value="KAK1458458.1"/>
    <property type="molecule type" value="Genomic_DNA"/>
</dbReference>
<protein>
    <submittedName>
        <fullName evidence="1">Uncharacterized protein</fullName>
    </submittedName>
</protein>